<evidence type="ECO:0000259" key="14">
    <source>
        <dbReference type="SMART" id="SM00079"/>
    </source>
</evidence>
<evidence type="ECO:0000256" key="8">
    <source>
        <dbReference type="ARBA" id="ARBA00023136"/>
    </source>
</evidence>
<dbReference type="Gene3D" id="3.40.190.10">
    <property type="entry name" value="Periplasmic binding protein-like II"/>
    <property type="match status" value="2"/>
</dbReference>
<feature type="transmembrane region" description="Helical" evidence="13">
    <location>
        <begin position="157"/>
        <end position="179"/>
    </location>
</feature>
<dbReference type="SMART" id="SM00079">
    <property type="entry name" value="PBPe"/>
    <property type="match status" value="1"/>
</dbReference>
<name>A0A7J7P9B4_9MAGN</name>
<sequence>MVLEPLVQKIQRELYPSPIVVKRRTKFLRPIACYRYSRHCMWLADIGDVYKVALQVILRMGEVVGTSHYKFQVGDLLKIIKFCKWVFEKNEDSGSTGNSLLKIWRVTVFDAAIGDITIITNRTKIVDFTQPYAANGLVVVVPIKISKSSAWVFIKPFTVEMWCVTGSFFILIALVIWVLEHRINDDFRGPPKRQLITMFIYHCSNITDLSYCRFSFSTLFKTNQENTVTPLGRMVMMVWLFLLMVITSSYTASLTSILTIQQLSSPITGIDSLVASNKPIGVQEGSFVRSYLSEGLNIPESRLVSLGNSEDYARALRLGPNNGGVAAVVDEFPYVELFVSKQPEFGIVGQMFTRSGWGFAFKRDSPLAIDMSRAILILSESGELQKIHDKWFCKKSCATQARSQIDPNQLHINSFWGLFALCAVVTVTSLLVFIIWMVRQFALYKTKQSNITCPSSSDSSSTPWTQIFPNFFAFIDEKEEAVKKMVKKYKVPQAETS</sequence>
<dbReference type="InterPro" id="IPR015683">
    <property type="entry name" value="Ionotropic_Glu_rcpt"/>
</dbReference>
<gene>
    <name evidence="15" type="ORF">GIB67_035905</name>
</gene>
<dbReference type="GO" id="GO:0016020">
    <property type="term" value="C:membrane"/>
    <property type="evidence" value="ECO:0007669"/>
    <property type="project" value="UniProtKB-SubCell"/>
</dbReference>
<comment type="similarity">
    <text evidence="2">Belongs to the glutamate-gated ion channel (TC 1.A.10.1) family.</text>
</comment>
<dbReference type="SUPFAM" id="SSF53850">
    <property type="entry name" value="Periplasmic binding protein-like II"/>
    <property type="match status" value="1"/>
</dbReference>
<evidence type="ECO:0000256" key="12">
    <source>
        <dbReference type="ARBA" id="ARBA00023303"/>
    </source>
</evidence>
<keyword evidence="3" id="KW-0813">Transport</keyword>
<keyword evidence="9" id="KW-0675">Receptor</keyword>
<proteinExistence type="inferred from homology"/>
<dbReference type="FunFam" id="1.10.287.70:FF:000037">
    <property type="entry name" value="Glutamate receptor"/>
    <property type="match status" value="1"/>
</dbReference>
<evidence type="ECO:0000256" key="6">
    <source>
        <dbReference type="ARBA" id="ARBA00022989"/>
    </source>
</evidence>
<evidence type="ECO:0000256" key="13">
    <source>
        <dbReference type="SAM" id="Phobius"/>
    </source>
</evidence>
<protein>
    <recommendedName>
        <fullName evidence="14">Ionotropic glutamate receptor C-terminal domain-containing protein</fullName>
    </recommendedName>
</protein>
<evidence type="ECO:0000313" key="15">
    <source>
        <dbReference type="EMBL" id="KAF6175778.1"/>
    </source>
</evidence>
<evidence type="ECO:0000256" key="2">
    <source>
        <dbReference type="ARBA" id="ARBA00008685"/>
    </source>
</evidence>
<dbReference type="AlphaFoldDB" id="A0A7J7P9B4"/>
<dbReference type="Proteomes" id="UP000541444">
    <property type="component" value="Unassembled WGS sequence"/>
</dbReference>
<evidence type="ECO:0000256" key="5">
    <source>
        <dbReference type="ARBA" id="ARBA00022729"/>
    </source>
</evidence>
<dbReference type="EMBL" id="JACGCM010000146">
    <property type="protein sequence ID" value="KAF6175778.1"/>
    <property type="molecule type" value="Genomic_DNA"/>
</dbReference>
<dbReference type="GO" id="GO:0015276">
    <property type="term" value="F:ligand-gated monoatomic ion channel activity"/>
    <property type="evidence" value="ECO:0007669"/>
    <property type="project" value="InterPro"/>
</dbReference>
<dbReference type="PANTHER" id="PTHR18966">
    <property type="entry name" value="IONOTROPIC GLUTAMATE RECEPTOR"/>
    <property type="match status" value="1"/>
</dbReference>
<dbReference type="FunFam" id="3.40.190.10:FF:000175">
    <property type="entry name" value="Glutamate receptor"/>
    <property type="match status" value="1"/>
</dbReference>
<dbReference type="InterPro" id="IPR001320">
    <property type="entry name" value="Iontro_rcpt_C"/>
</dbReference>
<evidence type="ECO:0000313" key="16">
    <source>
        <dbReference type="Proteomes" id="UP000541444"/>
    </source>
</evidence>
<dbReference type="OrthoDB" id="5984008at2759"/>
<feature type="transmembrane region" description="Helical" evidence="13">
    <location>
        <begin position="237"/>
        <end position="258"/>
    </location>
</feature>
<keyword evidence="8 13" id="KW-0472">Membrane</keyword>
<keyword evidence="7" id="KW-0406">Ion transport</keyword>
<keyword evidence="12" id="KW-0407">Ion channel</keyword>
<evidence type="ECO:0000256" key="9">
    <source>
        <dbReference type="ARBA" id="ARBA00023170"/>
    </source>
</evidence>
<keyword evidence="10" id="KW-0325">Glycoprotein</keyword>
<dbReference type="Gene3D" id="1.10.287.70">
    <property type="match status" value="1"/>
</dbReference>
<comment type="caution">
    <text evidence="15">The sequence shown here is derived from an EMBL/GenBank/DDBJ whole genome shotgun (WGS) entry which is preliminary data.</text>
</comment>
<evidence type="ECO:0000256" key="4">
    <source>
        <dbReference type="ARBA" id="ARBA00022692"/>
    </source>
</evidence>
<dbReference type="Pfam" id="PF00060">
    <property type="entry name" value="Lig_chan"/>
    <property type="match status" value="1"/>
</dbReference>
<keyword evidence="4 13" id="KW-0812">Transmembrane</keyword>
<evidence type="ECO:0000256" key="10">
    <source>
        <dbReference type="ARBA" id="ARBA00023180"/>
    </source>
</evidence>
<comment type="subcellular location">
    <subcellularLocation>
        <location evidence="1">Membrane</location>
        <topology evidence="1">Multi-pass membrane protein</topology>
    </subcellularLocation>
</comment>
<organism evidence="15 16">
    <name type="scientific">Kingdonia uniflora</name>
    <dbReference type="NCBI Taxonomy" id="39325"/>
    <lineage>
        <taxon>Eukaryota</taxon>
        <taxon>Viridiplantae</taxon>
        <taxon>Streptophyta</taxon>
        <taxon>Embryophyta</taxon>
        <taxon>Tracheophyta</taxon>
        <taxon>Spermatophyta</taxon>
        <taxon>Magnoliopsida</taxon>
        <taxon>Ranunculales</taxon>
        <taxon>Circaeasteraceae</taxon>
        <taxon>Kingdonia</taxon>
    </lineage>
</organism>
<evidence type="ECO:0000256" key="7">
    <source>
        <dbReference type="ARBA" id="ARBA00023065"/>
    </source>
</evidence>
<evidence type="ECO:0000256" key="11">
    <source>
        <dbReference type="ARBA" id="ARBA00023286"/>
    </source>
</evidence>
<keyword evidence="16" id="KW-1185">Reference proteome</keyword>
<accession>A0A7J7P9B4</accession>
<evidence type="ECO:0000256" key="3">
    <source>
        <dbReference type="ARBA" id="ARBA00022448"/>
    </source>
</evidence>
<keyword evidence="11" id="KW-1071">Ligand-gated ion channel</keyword>
<feature type="domain" description="Ionotropic glutamate receptor C-terminal" evidence="14">
    <location>
        <begin position="63"/>
        <end position="394"/>
    </location>
</feature>
<evidence type="ECO:0000256" key="1">
    <source>
        <dbReference type="ARBA" id="ARBA00004141"/>
    </source>
</evidence>
<keyword evidence="5" id="KW-0732">Signal</keyword>
<feature type="transmembrane region" description="Helical" evidence="13">
    <location>
        <begin position="415"/>
        <end position="438"/>
    </location>
</feature>
<reference evidence="15 16" key="1">
    <citation type="journal article" date="2020" name="IScience">
        <title>Genome Sequencing of the Endangered Kingdonia uniflora (Circaeasteraceae, Ranunculales) Reveals Potential Mechanisms of Evolutionary Specialization.</title>
        <authorList>
            <person name="Sun Y."/>
            <person name="Deng T."/>
            <person name="Zhang A."/>
            <person name="Moore M.J."/>
            <person name="Landis J.B."/>
            <person name="Lin N."/>
            <person name="Zhang H."/>
            <person name="Zhang X."/>
            <person name="Huang J."/>
            <person name="Zhang X."/>
            <person name="Sun H."/>
            <person name="Wang H."/>
        </authorList>
    </citation>
    <scope>NUCLEOTIDE SEQUENCE [LARGE SCALE GENOMIC DNA]</scope>
    <source>
        <strain evidence="15">TB1705</strain>
        <tissue evidence="15">Leaf</tissue>
    </source>
</reference>
<keyword evidence="6 13" id="KW-1133">Transmembrane helix</keyword>